<evidence type="ECO:0000256" key="10">
    <source>
        <dbReference type="ARBA" id="ARBA00023004"/>
    </source>
</evidence>
<dbReference type="Pfam" id="PF03264">
    <property type="entry name" value="Cytochrom_NNT"/>
    <property type="match status" value="1"/>
</dbReference>
<dbReference type="AlphaFoldDB" id="A0AA41RDJ3"/>
<dbReference type="GO" id="GO:0042279">
    <property type="term" value="F:nitrite reductase (cytochrome, ammonia-forming) activity"/>
    <property type="evidence" value="ECO:0007669"/>
    <property type="project" value="UniProtKB-EC"/>
</dbReference>
<comment type="similarity">
    <text evidence="2">Belongs to the NapC/NirT/NrfH family.</text>
</comment>
<comment type="caution">
    <text evidence="13">The sequence shown here is derived from an EMBL/GenBank/DDBJ whole genome shotgun (WGS) entry which is preliminary data.</text>
</comment>
<dbReference type="GO" id="GO:0009061">
    <property type="term" value="P:anaerobic respiration"/>
    <property type="evidence" value="ECO:0007669"/>
    <property type="project" value="TreeGrafter"/>
</dbReference>
<evidence type="ECO:0000256" key="4">
    <source>
        <dbReference type="ARBA" id="ARBA00022475"/>
    </source>
</evidence>
<feature type="domain" description="NapC/NirT cytochrome c N-terminal" evidence="12">
    <location>
        <begin position="4"/>
        <end position="97"/>
    </location>
</feature>
<evidence type="ECO:0000256" key="7">
    <source>
        <dbReference type="ARBA" id="ARBA00022723"/>
    </source>
</evidence>
<gene>
    <name evidence="13" type="primary">nrfH</name>
    <name evidence="13" type="ORF">MRX98_19915</name>
</gene>
<dbReference type="InterPro" id="IPR038266">
    <property type="entry name" value="NapC/NirT_cytc_sf"/>
</dbReference>
<dbReference type="GO" id="GO:0022900">
    <property type="term" value="P:electron transport chain"/>
    <property type="evidence" value="ECO:0007669"/>
    <property type="project" value="InterPro"/>
</dbReference>
<dbReference type="RefSeq" id="WP_246914302.1">
    <property type="nucleotide sequence ID" value="NZ_JALJRB010000035.1"/>
</dbReference>
<evidence type="ECO:0000256" key="2">
    <source>
        <dbReference type="ARBA" id="ARBA00007395"/>
    </source>
</evidence>
<accession>A0AA41RDJ3</accession>
<dbReference type="EMBL" id="JALJRB010000035">
    <property type="protein sequence ID" value="MCJ8502853.1"/>
    <property type="molecule type" value="Genomic_DNA"/>
</dbReference>
<reference evidence="13" key="1">
    <citation type="submission" date="2022-04" db="EMBL/GenBank/DDBJ databases">
        <title>Desulfatitalea alkaliphila sp. nov., a novel anaerobic sulfate-reducing bacterium isolated from terrestrial mud volcano, Taman Peninsula, Russia.</title>
        <authorList>
            <person name="Khomyakova M.A."/>
            <person name="Merkel A.Y."/>
            <person name="Slobodkin A.I."/>
        </authorList>
    </citation>
    <scope>NUCLEOTIDE SEQUENCE</scope>
    <source>
        <strain evidence="13">M08but</strain>
    </source>
</reference>
<proteinExistence type="inferred from homology"/>
<dbReference type="NCBIfam" id="TIGR03153">
    <property type="entry name" value="cytochr_NrfH"/>
    <property type="match status" value="1"/>
</dbReference>
<keyword evidence="10" id="KW-0408">Iron</keyword>
<keyword evidence="3" id="KW-0813">Transport</keyword>
<evidence type="ECO:0000259" key="12">
    <source>
        <dbReference type="Pfam" id="PF03264"/>
    </source>
</evidence>
<evidence type="ECO:0000256" key="3">
    <source>
        <dbReference type="ARBA" id="ARBA00022448"/>
    </source>
</evidence>
<evidence type="ECO:0000256" key="8">
    <source>
        <dbReference type="ARBA" id="ARBA00022982"/>
    </source>
</evidence>
<dbReference type="EC" id="1.7.2.2" evidence="13"/>
<dbReference type="GO" id="GO:0005886">
    <property type="term" value="C:plasma membrane"/>
    <property type="evidence" value="ECO:0007669"/>
    <property type="project" value="UniProtKB-SubCell"/>
</dbReference>
<keyword evidence="11" id="KW-0472">Membrane</keyword>
<keyword evidence="6" id="KW-0812">Transmembrane</keyword>
<dbReference type="Proteomes" id="UP001165427">
    <property type="component" value="Unassembled WGS sequence"/>
</dbReference>
<dbReference type="GO" id="GO:0046872">
    <property type="term" value="F:metal ion binding"/>
    <property type="evidence" value="ECO:0007669"/>
    <property type="project" value="UniProtKB-KW"/>
</dbReference>
<evidence type="ECO:0000256" key="11">
    <source>
        <dbReference type="ARBA" id="ARBA00023136"/>
    </source>
</evidence>
<keyword evidence="5" id="KW-0349">Heme</keyword>
<keyword evidence="4" id="KW-1003">Cell membrane</keyword>
<dbReference type="GO" id="GO:0009055">
    <property type="term" value="F:electron transfer activity"/>
    <property type="evidence" value="ECO:0007669"/>
    <property type="project" value="TreeGrafter"/>
</dbReference>
<evidence type="ECO:0000256" key="1">
    <source>
        <dbReference type="ARBA" id="ARBA00004236"/>
    </source>
</evidence>
<evidence type="ECO:0000256" key="6">
    <source>
        <dbReference type="ARBA" id="ARBA00022692"/>
    </source>
</evidence>
<keyword evidence="8" id="KW-0249">Electron transport</keyword>
<dbReference type="InterPro" id="IPR036280">
    <property type="entry name" value="Multihaem_cyt_sf"/>
</dbReference>
<evidence type="ECO:0000256" key="5">
    <source>
        <dbReference type="ARBA" id="ARBA00022617"/>
    </source>
</evidence>
<evidence type="ECO:0000256" key="9">
    <source>
        <dbReference type="ARBA" id="ARBA00022989"/>
    </source>
</evidence>
<keyword evidence="13" id="KW-0560">Oxidoreductase</keyword>
<protein>
    <submittedName>
        <fullName evidence="13">Cytochrome c nitrite reductase small subunit</fullName>
        <ecNumber evidence="13">1.7.2.2</ecNumber>
    </submittedName>
</protein>
<sequence length="145" mass="16416">MRKKLLVIVAVVVAVFGIAAVAASPKLIELTSTPDFCNSCHVMNEQHEAWFMTGVHRTIKCIDCHLPHDNIVNHLVWKGIDGTKDLVYFHSGIYEEPIQLSDRGKRVLKANCIRCHEGVVSRIDTEAQECWSCHRRINHKAAIFN</sequence>
<dbReference type="PANTHER" id="PTHR30333">
    <property type="entry name" value="CYTOCHROME C-TYPE PROTEIN"/>
    <property type="match status" value="1"/>
</dbReference>
<dbReference type="Gene3D" id="1.10.3820.10">
    <property type="entry name" value="Di-heme elbow motif domain"/>
    <property type="match status" value="1"/>
</dbReference>
<keyword evidence="7" id="KW-0479">Metal-binding</keyword>
<comment type="subcellular location">
    <subcellularLocation>
        <location evidence="1">Cell membrane</location>
    </subcellularLocation>
</comment>
<keyword evidence="9" id="KW-1133">Transmembrane helix</keyword>
<keyword evidence="14" id="KW-1185">Reference proteome</keyword>
<evidence type="ECO:0000313" key="13">
    <source>
        <dbReference type="EMBL" id="MCJ8502853.1"/>
    </source>
</evidence>
<organism evidence="13 14">
    <name type="scientific">Desulfatitalea alkaliphila</name>
    <dbReference type="NCBI Taxonomy" id="2929485"/>
    <lineage>
        <taxon>Bacteria</taxon>
        <taxon>Pseudomonadati</taxon>
        <taxon>Thermodesulfobacteriota</taxon>
        <taxon>Desulfobacteria</taxon>
        <taxon>Desulfobacterales</taxon>
        <taxon>Desulfosarcinaceae</taxon>
        <taxon>Desulfatitalea</taxon>
    </lineage>
</organism>
<dbReference type="SUPFAM" id="SSF48695">
    <property type="entry name" value="Multiheme cytochromes"/>
    <property type="match status" value="1"/>
</dbReference>
<dbReference type="InterPro" id="IPR051174">
    <property type="entry name" value="Cytochrome_c-type_ET"/>
</dbReference>
<name>A0AA41RDJ3_9BACT</name>
<dbReference type="InterPro" id="IPR005126">
    <property type="entry name" value="NapC/NirT_cyt_c_N"/>
</dbReference>
<dbReference type="InterPro" id="IPR017571">
    <property type="entry name" value="NrfH"/>
</dbReference>
<evidence type="ECO:0000313" key="14">
    <source>
        <dbReference type="Proteomes" id="UP001165427"/>
    </source>
</evidence>
<dbReference type="PANTHER" id="PTHR30333:SF1">
    <property type="entry name" value="CYTOCHROME C-TYPE PROTEIN NAPC"/>
    <property type="match status" value="1"/>
</dbReference>